<reference evidence="4 5" key="1">
    <citation type="submission" date="2019-06" db="EMBL/GenBank/DDBJ databases">
        <title>Sequencing the genomes of 1000 actinobacteria strains.</title>
        <authorList>
            <person name="Klenk H.-P."/>
        </authorList>
    </citation>
    <scope>NUCLEOTIDE SEQUENCE [LARGE SCALE GENOMIC DNA]</scope>
    <source>
        <strain evidence="4 5">DSM 12362</strain>
    </source>
</reference>
<dbReference type="GO" id="GO:0008270">
    <property type="term" value="F:zinc ion binding"/>
    <property type="evidence" value="ECO:0007669"/>
    <property type="project" value="InterPro"/>
</dbReference>
<sequence length="485" mass="51309">MAYRGAPSHPQGDSLQLGRGDHVPDPGDYVPDPVTPEEVAEAQRLAEEMLAQMGPEDDPDSPEYWQRFEDMLATMRSEPTDLPARDLASGLTGAEHSVEHATLSPDRLVQVLDDDLAAGLEAVGRVRAGLDALAVGLACEASARGLHTQAGLSLRDWVLVRCPWLTGADASALVAVVAAAQAPWGARLGEAARAGEVTLHRAARISRTLTRLTSSLAPDQQEAYASIATGAAADARISDRDLDVVCHKLLVDLLDEAPAREARRTAHEQRCVVRRPLGQGMVRYVLDAPERDAVLLDGILTGPLAKPQPAEDGARDERSAGQRGYDAFLTVMGRGLGHPGAPPSSSRGSVVLTVAVDPATGRPTGPATTSTGQVLDPQAVGRFACLGDVTPVVLGPLGEPLDLGRTRRLATPGQVKALYVRDGTCTYPGCSVPGTWCDAHHLVWWSRGGGTDLTNLALLCSRHHTLVHDEDLMATVTGGVVTWHV</sequence>
<proteinExistence type="inferred from homology"/>
<dbReference type="InterPro" id="IPR003870">
    <property type="entry name" value="DUF222"/>
</dbReference>
<dbReference type="RefSeq" id="WP_141818132.1">
    <property type="nucleotide sequence ID" value="NZ_BAAAIL010000003.1"/>
</dbReference>
<dbReference type="InterPro" id="IPR003615">
    <property type="entry name" value="HNH_nuc"/>
</dbReference>
<dbReference type="Pfam" id="PF01844">
    <property type="entry name" value="HNH"/>
    <property type="match status" value="1"/>
</dbReference>
<dbReference type="GO" id="GO:0004519">
    <property type="term" value="F:endonuclease activity"/>
    <property type="evidence" value="ECO:0007669"/>
    <property type="project" value="InterPro"/>
</dbReference>
<dbReference type="GO" id="GO:0003676">
    <property type="term" value="F:nucleic acid binding"/>
    <property type="evidence" value="ECO:0007669"/>
    <property type="project" value="InterPro"/>
</dbReference>
<organism evidence="4 5">
    <name type="scientific">Ornithinimicrobium humiphilum</name>
    <dbReference type="NCBI Taxonomy" id="125288"/>
    <lineage>
        <taxon>Bacteria</taxon>
        <taxon>Bacillati</taxon>
        <taxon>Actinomycetota</taxon>
        <taxon>Actinomycetes</taxon>
        <taxon>Micrococcales</taxon>
        <taxon>Ornithinimicrobiaceae</taxon>
        <taxon>Ornithinimicrobium</taxon>
    </lineage>
</organism>
<dbReference type="Pfam" id="PF02720">
    <property type="entry name" value="DUF222"/>
    <property type="match status" value="1"/>
</dbReference>
<dbReference type="AlphaFoldDB" id="A0A543KN85"/>
<dbReference type="OrthoDB" id="5177627at2"/>
<evidence type="ECO:0000259" key="3">
    <source>
        <dbReference type="SMART" id="SM00507"/>
    </source>
</evidence>
<feature type="region of interest" description="Disordered" evidence="2">
    <location>
        <begin position="1"/>
        <end position="37"/>
    </location>
</feature>
<dbReference type="Proteomes" id="UP000315133">
    <property type="component" value="Unassembled WGS sequence"/>
</dbReference>
<name>A0A543KN85_9MICO</name>
<dbReference type="SMART" id="SM00507">
    <property type="entry name" value="HNHc"/>
    <property type="match status" value="1"/>
</dbReference>
<evidence type="ECO:0000256" key="2">
    <source>
        <dbReference type="SAM" id="MobiDB-lite"/>
    </source>
</evidence>
<protein>
    <submittedName>
        <fullName evidence="4">Uncharacterized protein DUF222</fullName>
    </submittedName>
</protein>
<dbReference type="EMBL" id="VFPU01000001">
    <property type="protein sequence ID" value="TQM96529.1"/>
    <property type="molecule type" value="Genomic_DNA"/>
</dbReference>
<accession>A0A543KN85</accession>
<comment type="caution">
    <text evidence="4">The sequence shown here is derived from an EMBL/GenBank/DDBJ whole genome shotgun (WGS) entry which is preliminary data.</text>
</comment>
<evidence type="ECO:0000313" key="5">
    <source>
        <dbReference type="Proteomes" id="UP000315133"/>
    </source>
</evidence>
<evidence type="ECO:0000313" key="4">
    <source>
        <dbReference type="EMBL" id="TQM96529.1"/>
    </source>
</evidence>
<gene>
    <name evidence="4" type="ORF">FB476_1397</name>
</gene>
<comment type="similarity">
    <text evidence="1">Belongs to the Rv1128c/1148c/1588c/1702c/1945/3466 family.</text>
</comment>
<keyword evidence="5" id="KW-1185">Reference proteome</keyword>
<dbReference type="Gene3D" id="1.10.30.50">
    <property type="match status" value="1"/>
</dbReference>
<dbReference type="InterPro" id="IPR002711">
    <property type="entry name" value="HNH"/>
</dbReference>
<dbReference type="CDD" id="cd00085">
    <property type="entry name" value="HNHc"/>
    <property type="match status" value="1"/>
</dbReference>
<feature type="domain" description="HNH nuclease" evidence="3">
    <location>
        <begin position="414"/>
        <end position="465"/>
    </location>
</feature>
<evidence type="ECO:0000256" key="1">
    <source>
        <dbReference type="ARBA" id="ARBA00023450"/>
    </source>
</evidence>